<feature type="domain" description="PIN" evidence="1">
    <location>
        <begin position="3"/>
        <end position="31"/>
    </location>
</feature>
<dbReference type="Pfam" id="PF13470">
    <property type="entry name" value="PIN_3"/>
    <property type="match status" value="1"/>
</dbReference>
<reference evidence="2 3" key="1">
    <citation type="journal article" date="2010" name="ISME J.">
        <title>Fine-scale evolution: genomic, phenotypic and ecological differentiation in two coexisting Salinibacter ruber strains.</title>
        <authorList>
            <person name="Pena A."/>
            <person name="Teeling H."/>
            <person name="Huerta-Cepas J."/>
            <person name="Santos F."/>
            <person name="Yarza P."/>
            <person name="Brito-Echeverria J."/>
            <person name="Lucio M."/>
            <person name="Schmitt-Kopplin P."/>
            <person name="Meseguer I."/>
            <person name="Schenowitz C."/>
            <person name="Dossat C."/>
            <person name="Barbe V."/>
            <person name="Dopazo J."/>
            <person name="Rossello-Mora R."/>
            <person name="Schuler M."/>
            <person name="Glockner F.O."/>
            <person name="Amann R."/>
            <person name="Gabaldon T."/>
            <person name="Anton J."/>
        </authorList>
    </citation>
    <scope>NUCLEOTIDE SEQUENCE [LARGE SCALE GENOMIC DNA]</scope>
    <source>
        <strain evidence="2 3">M8</strain>
    </source>
</reference>
<accession>D5H6N9</accession>
<dbReference type="Proteomes" id="UP000000933">
    <property type="component" value="Chromosome"/>
</dbReference>
<dbReference type="HOGENOM" id="CLU_2994121_0_0_10"/>
<reference evidence="3" key="2">
    <citation type="submission" date="2010-04" db="EMBL/GenBank/DDBJ databases">
        <title>Genome sequence of Salinibacter ruber M8.</title>
        <authorList>
            <consortium name="Genoscope"/>
        </authorList>
    </citation>
    <scope>NUCLEOTIDE SEQUENCE [LARGE SCALE GENOMIC DNA]</scope>
    <source>
        <strain evidence="3">M8</strain>
    </source>
</reference>
<evidence type="ECO:0000259" key="1">
    <source>
        <dbReference type="Pfam" id="PF13470"/>
    </source>
</evidence>
<protein>
    <recommendedName>
        <fullName evidence="1">PIN domain-containing protein</fullName>
    </recommendedName>
</protein>
<evidence type="ECO:0000313" key="3">
    <source>
        <dbReference type="Proteomes" id="UP000000933"/>
    </source>
</evidence>
<gene>
    <name evidence="2" type="ordered locus">SRM_00773</name>
</gene>
<dbReference type="KEGG" id="srm:SRM_00773"/>
<dbReference type="RefSeq" id="WP_013061208.1">
    <property type="nucleotide sequence ID" value="NC_014032.1"/>
</dbReference>
<organism evidence="2 3">
    <name type="scientific">Salinibacter ruber (strain M8)</name>
    <dbReference type="NCBI Taxonomy" id="761659"/>
    <lineage>
        <taxon>Bacteria</taxon>
        <taxon>Pseudomonadati</taxon>
        <taxon>Rhodothermota</taxon>
        <taxon>Rhodothermia</taxon>
        <taxon>Rhodothermales</taxon>
        <taxon>Salinibacteraceae</taxon>
        <taxon>Salinibacter</taxon>
    </lineage>
</organism>
<sequence length="57" mass="6408">MRPRLKDPDDEMVLELAVGASCDCIVTYNKKDFPGVEKFDVELVTAKELLQKIGELP</sequence>
<dbReference type="InterPro" id="IPR002716">
    <property type="entry name" value="PIN_dom"/>
</dbReference>
<dbReference type="AlphaFoldDB" id="D5H6N9"/>
<evidence type="ECO:0000313" key="2">
    <source>
        <dbReference type="EMBL" id="CBH23694.1"/>
    </source>
</evidence>
<proteinExistence type="predicted"/>
<name>D5H6N9_SALRM</name>
<dbReference type="EMBL" id="FP565814">
    <property type="protein sequence ID" value="CBH23694.1"/>
    <property type="molecule type" value="Genomic_DNA"/>
</dbReference>